<proteinExistence type="inferred from homology"/>
<dbReference type="HAMAP" id="MF_01350">
    <property type="entry name" value="NDH1_NuoH"/>
    <property type="match status" value="1"/>
</dbReference>
<feature type="transmembrane region" description="Helical" evidence="14">
    <location>
        <begin position="221"/>
        <end position="245"/>
    </location>
</feature>
<dbReference type="CTD" id="4535"/>
<keyword evidence="10 13" id="KW-0496">Mitochondrion</keyword>
<evidence type="ECO:0000313" key="15">
    <source>
        <dbReference type="EMBL" id="AIQ81000.1"/>
    </source>
</evidence>
<dbReference type="GO" id="GO:0005743">
    <property type="term" value="C:mitochondrial inner membrane"/>
    <property type="evidence" value="ECO:0007669"/>
    <property type="project" value="UniProtKB-SubCell"/>
</dbReference>
<dbReference type="PANTHER" id="PTHR11432:SF3">
    <property type="entry name" value="NADH-UBIQUINONE OXIDOREDUCTASE CHAIN 1"/>
    <property type="match status" value="1"/>
</dbReference>
<keyword evidence="12" id="KW-0520">NAD</keyword>
<dbReference type="Pfam" id="PF00146">
    <property type="entry name" value="NADHdh"/>
    <property type="match status" value="1"/>
</dbReference>
<comment type="subcellular location">
    <subcellularLocation>
        <location evidence="2 12">Mitochondrion inner membrane</location>
        <topology evidence="2 12">Multi-pass membrane protein</topology>
    </subcellularLocation>
</comment>
<keyword evidence="11 14" id="KW-0472">Membrane</keyword>
<sequence length="308" mass="35443">MTLFAMVSFIISTVLLLVGVAFITLLERKILGYMQLRLGPNKLGFNGLLQPLADAIKLYTKETSITSSLNKNVFFICPPLSLSIAMMIWISFPFYMPFISLKTSLLMFLSILGLGIYPILISGWSSNSNYSMLGAMRALAQTISYEVSLIFIVMSNMIMFSSMSFSKFCMSQKFFFSLFFSIQVMMLLISIIAELNRTPFDFAEGESELVSGFNTEYSSSLFAIIFMAEYMMIMFFSLFLTLMLMGFTKLNFLNFFFSSAFMFFMIWIRATLPRYRYDKLMFLSWKIILPLSSFNLIFSMILTVFKVY</sequence>
<comment type="catalytic activity">
    <reaction evidence="13">
        <text>a ubiquinone + NADH + 5 H(+)(in) = a ubiquinol + NAD(+) + 4 H(+)(out)</text>
        <dbReference type="Rhea" id="RHEA:29091"/>
        <dbReference type="Rhea" id="RHEA-COMP:9565"/>
        <dbReference type="Rhea" id="RHEA-COMP:9566"/>
        <dbReference type="ChEBI" id="CHEBI:15378"/>
        <dbReference type="ChEBI" id="CHEBI:16389"/>
        <dbReference type="ChEBI" id="CHEBI:17976"/>
        <dbReference type="ChEBI" id="CHEBI:57540"/>
        <dbReference type="ChEBI" id="CHEBI:57945"/>
        <dbReference type="EC" id="7.1.1.2"/>
    </reaction>
</comment>
<dbReference type="RefSeq" id="YP_009073549.1">
    <property type="nucleotide sequence ID" value="NC_025241.1"/>
</dbReference>
<feature type="transmembrane region" description="Helical" evidence="14">
    <location>
        <begin position="282"/>
        <end position="305"/>
    </location>
</feature>
<evidence type="ECO:0000256" key="2">
    <source>
        <dbReference type="ARBA" id="ARBA00004448"/>
    </source>
</evidence>
<evidence type="ECO:0000256" key="7">
    <source>
        <dbReference type="ARBA" id="ARBA00022792"/>
    </source>
</evidence>
<dbReference type="GO" id="GO:0003954">
    <property type="term" value="F:NADH dehydrogenase activity"/>
    <property type="evidence" value="ECO:0007669"/>
    <property type="project" value="TreeGrafter"/>
</dbReference>
<feature type="transmembrane region" description="Helical" evidence="14">
    <location>
        <begin position="73"/>
        <end position="92"/>
    </location>
</feature>
<keyword evidence="6 12" id="KW-0812">Transmembrane</keyword>
<dbReference type="GO" id="GO:0009060">
    <property type="term" value="P:aerobic respiration"/>
    <property type="evidence" value="ECO:0007669"/>
    <property type="project" value="TreeGrafter"/>
</dbReference>
<dbReference type="PROSITE" id="PS00668">
    <property type="entry name" value="COMPLEX1_ND1_2"/>
    <property type="match status" value="1"/>
</dbReference>
<evidence type="ECO:0000256" key="14">
    <source>
        <dbReference type="SAM" id="Phobius"/>
    </source>
</evidence>
<evidence type="ECO:0000256" key="8">
    <source>
        <dbReference type="ARBA" id="ARBA00022989"/>
    </source>
</evidence>
<dbReference type="EMBL" id="KM349826">
    <property type="protein sequence ID" value="AIQ81000.1"/>
    <property type="molecule type" value="Genomic_DNA"/>
</dbReference>
<evidence type="ECO:0000256" key="5">
    <source>
        <dbReference type="ARBA" id="ARBA00022448"/>
    </source>
</evidence>
<accession>A0A089PHF8</accession>
<organism evidence="15">
    <name type="scientific">Scirtothrips dorsalis</name>
    <name type="common">Chilli thrips</name>
    <dbReference type="NCBI Taxonomy" id="163899"/>
    <lineage>
        <taxon>Eukaryota</taxon>
        <taxon>Metazoa</taxon>
        <taxon>Ecdysozoa</taxon>
        <taxon>Arthropoda</taxon>
        <taxon>Hexapoda</taxon>
        <taxon>Insecta</taxon>
        <taxon>Pterygota</taxon>
        <taxon>Neoptera</taxon>
        <taxon>Paraneoptera</taxon>
        <taxon>Thysanoptera</taxon>
        <taxon>Terebrantia</taxon>
        <taxon>Thripoidea</taxon>
        <taxon>Thripidae</taxon>
        <taxon>Scirtothrips</taxon>
    </lineage>
</organism>
<feature type="transmembrane region" description="Helical" evidence="14">
    <location>
        <begin position="7"/>
        <end position="26"/>
    </location>
</feature>
<dbReference type="EC" id="7.1.1.2" evidence="13"/>
<keyword evidence="5" id="KW-0813">Transport</keyword>
<evidence type="ECO:0000256" key="12">
    <source>
        <dbReference type="RuleBase" id="RU000471"/>
    </source>
</evidence>
<feature type="transmembrane region" description="Helical" evidence="14">
    <location>
        <begin position="104"/>
        <end position="123"/>
    </location>
</feature>
<comment type="function">
    <text evidence="1">Core subunit of the mitochondrial membrane respiratory chain NADH dehydrogenase (Complex I) that is believed to belong to the minimal assembly required for catalysis. Complex I functions in the transfer of electrons from NADH to the respiratory chain. The immediate electron acceptor for the enzyme is believed to be ubiquinone.</text>
</comment>
<keyword evidence="8 14" id="KW-1133">Transmembrane helix</keyword>
<evidence type="ECO:0000256" key="1">
    <source>
        <dbReference type="ARBA" id="ARBA00003257"/>
    </source>
</evidence>
<reference evidence="15" key="1">
    <citation type="journal article" date="2015" name="BMC Genomics">
        <title>A novel mitochondrial genome architecture in thrips (Insecta: Thysanoptera): extreme size asymmetry among chromosomes and possible recent control region duplication.</title>
        <authorList>
            <person name="Dickey A.M."/>
            <person name="Kumar V."/>
            <person name="Morgan J.K."/>
            <person name="Jara-Cavieres A."/>
            <person name="Shatters R.G.Jr."/>
            <person name="McKenzie C.L."/>
            <person name="Osborne L.S."/>
        </authorList>
    </citation>
    <scope>NUCLEOTIDE SEQUENCE</scope>
</reference>
<gene>
    <name evidence="15" type="primary">ND1</name>
</gene>
<dbReference type="InterPro" id="IPR001694">
    <property type="entry name" value="NADH_UbQ_OxRdtase_su1/FPO"/>
</dbReference>
<evidence type="ECO:0000256" key="10">
    <source>
        <dbReference type="ARBA" id="ARBA00023128"/>
    </source>
</evidence>
<dbReference type="GeneID" id="20524579"/>
<keyword evidence="7" id="KW-0999">Mitochondrion inner membrane</keyword>
<evidence type="ECO:0000256" key="4">
    <source>
        <dbReference type="ARBA" id="ARBA00021009"/>
    </source>
</evidence>
<evidence type="ECO:0000256" key="3">
    <source>
        <dbReference type="ARBA" id="ARBA00010535"/>
    </source>
</evidence>
<dbReference type="PANTHER" id="PTHR11432">
    <property type="entry name" value="NADH DEHYDROGENASE SUBUNIT 1"/>
    <property type="match status" value="1"/>
</dbReference>
<evidence type="ECO:0000256" key="13">
    <source>
        <dbReference type="RuleBase" id="RU000473"/>
    </source>
</evidence>
<feature type="transmembrane region" description="Helical" evidence="14">
    <location>
        <begin position="252"/>
        <end position="270"/>
    </location>
</feature>
<geneLocation type="mitochondrion" evidence="15"/>
<dbReference type="PROSITE" id="PS00667">
    <property type="entry name" value="COMPLEX1_ND1_1"/>
    <property type="match status" value="1"/>
</dbReference>
<comment type="similarity">
    <text evidence="3 12">Belongs to the complex I subunit 1 family.</text>
</comment>
<dbReference type="GO" id="GO:0008137">
    <property type="term" value="F:NADH dehydrogenase (ubiquinone) activity"/>
    <property type="evidence" value="ECO:0007669"/>
    <property type="project" value="UniProtKB-EC"/>
</dbReference>
<dbReference type="AlphaFoldDB" id="A0A089PHF8"/>
<protein>
    <recommendedName>
        <fullName evidence="4 13">NADH-ubiquinone oxidoreductase chain 1</fullName>
        <ecNumber evidence="13">7.1.1.2</ecNumber>
    </recommendedName>
</protein>
<keyword evidence="9 13" id="KW-0830">Ubiquinone</keyword>
<evidence type="ECO:0000256" key="6">
    <source>
        <dbReference type="ARBA" id="ARBA00022692"/>
    </source>
</evidence>
<dbReference type="InterPro" id="IPR018086">
    <property type="entry name" value="NADH_UbQ_OxRdtase_su1_CS"/>
</dbReference>
<name>A0A089PHF8_SCIDO</name>
<evidence type="ECO:0000256" key="9">
    <source>
        <dbReference type="ARBA" id="ARBA00023075"/>
    </source>
</evidence>
<evidence type="ECO:0000256" key="11">
    <source>
        <dbReference type="ARBA" id="ARBA00023136"/>
    </source>
</evidence>
<feature type="transmembrane region" description="Helical" evidence="14">
    <location>
        <begin position="174"/>
        <end position="193"/>
    </location>
</feature>